<dbReference type="AlphaFoldDB" id="Q07X20"/>
<evidence type="ECO:0008006" key="3">
    <source>
        <dbReference type="Google" id="ProtNLM"/>
    </source>
</evidence>
<sequence>MLLPNATASIQSELSKSNFDEFINNTYSLLDKIIGRIELHPIHREHDSEDRTTIEIVNAFNYLGERLEHEASYGGNCDLTSNFQNKYLWLGEAKIDYSNAHIYQGFRQLCDRYLMASKMSKQGALLIYCKSKNIAEVISSWKTYFKRSAQTEYSISIEEEGNGYFITNHFHKPTQQNLKIKHMAISLFISASDKSAVKRKPCLHSCPQCCAEVKPITL</sequence>
<dbReference type="OrthoDB" id="509598at2"/>
<evidence type="ECO:0000313" key="1">
    <source>
        <dbReference type="EMBL" id="ABI73444.1"/>
    </source>
</evidence>
<name>Q07X20_SHEFN</name>
<dbReference type="KEGG" id="sfr:Sfri_3617"/>
<organism evidence="1 2">
    <name type="scientific">Shewanella frigidimarina (strain NCIMB 400)</name>
    <dbReference type="NCBI Taxonomy" id="318167"/>
    <lineage>
        <taxon>Bacteria</taxon>
        <taxon>Pseudomonadati</taxon>
        <taxon>Pseudomonadota</taxon>
        <taxon>Gammaproteobacteria</taxon>
        <taxon>Alteromonadales</taxon>
        <taxon>Shewanellaceae</taxon>
        <taxon>Shewanella</taxon>
    </lineage>
</organism>
<reference evidence="1 2" key="1">
    <citation type="submission" date="2006-08" db="EMBL/GenBank/DDBJ databases">
        <title>Complete sequence of Shewanella frigidimarina NCIMB 400.</title>
        <authorList>
            <consortium name="US DOE Joint Genome Institute"/>
            <person name="Copeland A."/>
            <person name="Lucas S."/>
            <person name="Lapidus A."/>
            <person name="Barry K."/>
            <person name="Detter J.C."/>
            <person name="Glavina del Rio T."/>
            <person name="Hammon N."/>
            <person name="Israni S."/>
            <person name="Dalin E."/>
            <person name="Tice H."/>
            <person name="Pitluck S."/>
            <person name="Fredrickson J.K."/>
            <person name="Kolker E."/>
            <person name="McCuel L.A."/>
            <person name="DiChristina T."/>
            <person name="Nealson K.H."/>
            <person name="Newman D."/>
            <person name="Tiedje J.M."/>
            <person name="Zhou J."/>
            <person name="Romine M.F."/>
            <person name="Culley D.E."/>
            <person name="Serres M."/>
            <person name="Chertkov O."/>
            <person name="Brettin T."/>
            <person name="Bruce D."/>
            <person name="Han C."/>
            <person name="Tapia R."/>
            <person name="Gilna P."/>
            <person name="Schmutz J."/>
            <person name="Larimer F."/>
            <person name="Land M."/>
            <person name="Hauser L."/>
            <person name="Kyrpides N."/>
            <person name="Mikhailova N."/>
            <person name="Richardson P."/>
        </authorList>
    </citation>
    <scope>NUCLEOTIDE SEQUENCE [LARGE SCALE GENOMIC DNA]</scope>
    <source>
        <strain evidence="1 2">NCIMB 400</strain>
    </source>
</reference>
<accession>Q07X20</accession>
<proteinExistence type="predicted"/>
<keyword evidence="2" id="KW-1185">Reference proteome</keyword>
<dbReference type="eggNOG" id="ENOG50333EH">
    <property type="taxonomic scope" value="Bacteria"/>
</dbReference>
<dbReference type="Proteomes" id="UP000000684">
    <property type="component" value="Chromosome"/>
</dbReference>
<evidence type="ECO:0000313" key="2">
    <source>
        <dbReference type="Proteomes" id="UP000000684"/>
    </source>
</evidence>
<protein>
    <recommendedName>
        <fullName evidence="3">Restriction endonuclease</fullName>
    </recommendedName>
</protein>
<gene>
    <name evidence="1" type="ordered locus">Sfri_3617</name>
</gene>
<dbReference type="HOGENOM" id="CLU_096333_0_0_6"/>
<dbReference type="EMBL" id="CP000447">
    <property type="protein sequence ID" value="ABI73444.1"/>
    <property type="molecule type" value="Genomic_DNA"/>
</dbReference>